<dbReference type="InterPro" id="IPR001394">
    <property type="entry name" value="Peptidase_C19_UCH"/>
</dbReference>
<organism evidence="2">
    <name type="scientific">Catovirus CTV1</name>
    <dbReference type="NCBI Taxonomy" id="1977631"/>
    <lineage>
        <taxon>Viruses</taxon>
        <taxon>Varidnaviria</taxon>
        <taxon>Bamfordvirae</taxon>
        <taxon>Nucleocytoviricota</taxon>
        <taxon>Megaviricetes</taxon>
        <taxon>Imitervirales</taxon>
        <taxon>Mimiviridae</taxon>
        <taxon>Klosneuvirinae</taxon>
        <taxon>Catovirus</taxon>
    </lineage>
</organism>
<dbReference type="CDD" id="cd02674">
    <property type="entry name" value="Peptidase_C19R"/>
    <property type="match status" value="1"/>
</dbReference>
<dbReference type="GO" id="GO:0016579">
    <property type="term" value="P:protein deubiquitination"/>
    <property type="evidence" value="ECO:0007669"/>
    <property type="project" value="InterPro"/>
</dbReference>
<dbReference type="InterPro" id="IPR018200">
    <property type="entry name" value="USP_CS"/>
</dbReference>
<reference evidence="2" key="1">
    <citation type="journal article" date="2017" name="Science">
        <title>Giant viruses with an expanded complement of translation system components.</title>
        <authorList>
            <person name="Schulz F."/>
            <person name="Yutin N."/>
            <person name="Ivanova N.N."/>
            <person name="Ortega D.R."/>
            <person name="Lee T.K."/>
            <person name="Vierheilig J."/>
            <person name="Daims H."/>
            <person name="Horn M."/>
            <person name="Wagner M."/>
            <person name="Jensen G.J."/>
            <person name="Kyrpides N.C."/>
            <person name="Koonin E.V."/>
            <person name="Woyke T."/>
        </authorList>
    </citation>
    <scope>NUCLEOTIDE SEQUENCE</scope>
    <source>
        <strain evidence="2">CTV1</strain>
    </source>
</reference>
<dbReference type="SUPFAM" id="SSF54001">
    <property type="entry name" value="Cysteine proteinases"/>
    <property type="match status" value="1"/>
</dbReference>
<keyword evidence="2" id="KW-0378">Hydrolase</keyword>
<dbReference type="PROSITE" id="PS00973">
    <property type="entry name" value="USP_2"/>
    <property type="match status" value="1"/>
</dbReference>
<feature type="domain" description="USP" evidence="1">
    <location>
        <begin position="30"/>
        <end position="431"/>
    </location>
</feature>
<dbReference type="PROSITE" id="PS50235">
    <property type="entry name" value="USP_3"/>
    <property type="match status" value="1"/>
</dbReference>
<dbReference type="PROSITE" id="PS00972">
    <property type="entry name" value="USP_1"/>
    <property type="match status" value="1"/>
</dbReference>
<dbReference type="GO" id="GO:0004843">
    <property type="term" value="F:cysteine-type deubiquitinase activity"/>
    <property type="evidence" value="ECO:0007669"/>
    <property type="project" value="InterPro"/>
</dbReference>
<dbReference type="PANTHER" id="PTHR21646">
    <property type="entry name" value="UBIQUITIN CARBOXYL-TERMINAL HYDROLASE"/>
    <property type="match status" value="1"/>
</dbReference>
<name>A0A1V0SC72_9VIRU</name>
<evidence type="ECO:0000259" key="1">
    <source>
        <dbReference type="PROSITE" id="PS50235"/>
    </source>
</evidence>
<sequence length="438" mass="51381">MGDILTYENLASNSDDIETIRKSITVAGLSGLSNMGNTCYMNSALQCICATNIFTIYFLDKKFHKDLYENITDKLATIVRNKTKISPEDDVSIDACELKKEYKSSVTYNLYKLLNGMWRLNQEITPRSFKNTIGRLNSTFAGYSQNDSQEFLSFVLDQVHEELKTKVKIRYNDIPDSVRQYDEIRNHYSTLLSNDNLSISEKEEIVNNFKQYKRNHMSDAAIHKYLVFWKKYIQEQYSIINDIFMGMYYTEIICKECNEKSLVFEPYNILQLPIPDDGEVDLETCIKNFTVEEELKDKNQYKCGECKKYVDAKKKTSLWETPNVLIIQLKRFKNTGISTTKVRSIIKYPLYDLSFEKACSEYYPINHKYDLYGVVQHTGSLNGGHYIAHTKNPINNKWYEFNDNYVLHIPDEKIEAELISRDSYILCYRKKEFFNYNN</sequence>
<dbReference type="InterPro" id="IPR038765">
    <property type="entry name" value="Papain-like_cys_pep_sf"/>
</dbReference>
<protein>
    <submittedName>
        <fullName evidence="2">Ubiquitin carboxyl-terminal hydrolase</fullName>
    </submittedName>
</protein>
<dbReference type="Pfam" id="PF00443">
    <property type="entry name" value="UCH"/>
    <property type="match status" value="1"/>
</dbReference>
<evidence type="ECO:0000313" key="2">
    <source>
        <dbReference type="EMBL" id="ARF09281.1"/>
    </source>
</evidence>
<proteinExistence type="predicted"/>
<dbReference type="Gene3D" id="3.90.70.10">
    <property type="entry name" value="Cysteine proteinases"/>
    <property type="match status" value="1"/>
</dbReference>
<accession>A0A1V0SC72</accession>
<gene>
    <name evidence="2" type="ORF">Catovirus_2_230</name>
</gene>
<dbReference type="EMBL" id="KY684084">
    <property type="protein sequence ID" value="ARF09281.1"/>
    <property type="molecule type" value="Genomic_DNA"/>
</dbReference>
<dbReference type="InterPro" id="IPR050185">
    <property type="entry name" value="Ub_carboxyl-term_hydrolase"/>
</dbReference>
<dbReference type="InterPro" id="IPR028889">
    <property type="entry name" value="USP"/>
</dbReference>